<comment type="similarity">
    <text evidence="3">Belongs to the PIGS family.</text>
</comment>
<keyword evidence="9" id="KW-0325">Glycoprotein</keyword>
<evidence type="ECO:0000256" key="8">
    <source>
        <dbReference type="ARBA" id="ARBA00023136"/>
    </source>
</evidence>
<evidence type="ECO:0000256" key="9">
    <source>
        <dbReference type="ARBA" id="ARBA00023180"/>
    </source>
</evidence>
<evidence type="ECO:0000256" key="4">
    <source>
        <dbReference type="ARBA" id="ARBA00022502"/>
    </source>
</evidence>
<dbReference type="GO" id="GO:0042765">
    <property type="term" value="C:GPI-anchor transamidase complex"/>
    <property type="evidence" value="ECO:0007669"/>
    <property type="project" value="InterPro"/>
</dbReference>
<keyword evidence="5 10" id="KW-0812">Transmembrane</keyword>
<evidence type="ECO:0000256" key="7">
    <source>
        <dbReference type="ARBA" id="ARBA00022989"/>
    </source>
</evidence>
<dbReference type="GO" id="GO:0006506">
    <property type="term" value="P:GPI anchor biosynthetic process"/>
    <property type="evidence" value="ECO:0007669"/>
    <property type="project" value="UniProtKB-UniPathway"/>
</dbReference>
<organism evidence="11 12">
    <name type="scientific">Pavo cristatus</name>
    <name type="common">Indian peafowl</name>
    <name type="synonym">Blue peafowl</name>
    <dbReference type="NCBI Taxonomy" id="9049"/>
    <lineage>
        <taxon>Eukaryota</taxon>
        <taxon>Metazoa</taxon>
        <taxon>Chordata</taxon>
        <taxon>Craniata</taxon>
        <taxon>Vertebrata</taxon>
        <taxon>Euteleostomi</taxon>
        <taxon>Archelosauria</taxon>
        <taxon>Archosauria</taxon>
        <taxon>Dinosauria</taxon>
        <taxon>Saurischia</taxon>
        <taxon>Theropoda</taxon>
        <taxon>Coelurosauria</taxon>
        <taxon>Aves</taxon>
        <taxon>Neognathae</taxon>
        <taxon>Galloanserae</taxon>
        <taxon>Galliformes</taxon>
        <taxon>Phasianidae</taxon>
        <taxon>Phasianinae</taxon>
        <taxon>Pavo</taxon>
    </lineage>
</organism>
<reference evidence="11" key="2">
    <citation type="submission" date="2025-09" db="UniProtKB">
        <authorList>
            <consortium name="Ensembl"/>
        </authorList>
    </citation>
    <scope>IDENTIFICATION</scope>
</reference>
<accession>A0A8C9EUU2</accession>
<evidence type="ECO:0000256" key="3">
    <source>
        <dbReference type="ARBA" id="ARBA00005316"/>
    </source>
</evidence>
<sequence>VLLGLPLWWKTTETYRAALPYGDIAALGRLPFQVAVSVSVVFLPGSVPADLPRRLPYGDVREERVPVSCKSPAVGVCPVPPPPDAWEALRAVLRFSSSVWLFPADSSSVCWQSCLCSQPSLLPLPQGINVYVGKHRSALVRAGQGLATLHARLQQLMQVMSFTASSIAAALSDRVPDGQLGPDAWRHLKSSLGYEITFSLLNPDPKSHDVDWDIEGAVNRYVQPVLDKLNLVANFSVDSQILYYAVLGVTPRFDKESSSFILSAHSLPHVINPVEARLGSSAASLYPVLNFLLYVPERSHSPLYIQDKDGAPVATNAFHSPRWGGIMIYNVEVPASPQTSLPLRVDVDMVRVMEVFLAQLRLLFGISREELPPEFLVESPGNEGLADWELDRLLWAHTLENIATVSTTLTSLAQLLDQISNIVIKDDVASEVYQAVAAAQDAVAELAEGRLHSAFQASKEAVTSSERAFFDPSLLHLLYFPDDQKFAIYIPLFLPMAVPILLSLAKMLREARQSKKEPTKMD</sequence>
<dbReference type="AlphaFoldDB" id="A0A8C9EUU2"/>
<dbReference type="UniPathway" id="UPA00196"/>
<keyword evidence="8 10" id="KW-0472">Membrane</keyword>
<comment type="pathway">
    <text evidence="2">Glycolipid biosynthesis; glycosylphosphatidylinositol-anchor biosynthesis.</text>
</comment>
<reference evidence="11" key="1">
    <citation type="submission" date="2025-08" db="UniProtKB">
        <authorList>
            <consortium name="Ensembl"/>
        </authorList>
    </citation>
    <scope>IDENTIFICATION</scope>
</reference>
<evidence type="ECO:0000256" key="6">
    <source>
        <dbReference type="ARBA" id="ARBA00022824"/>
    </source>
</evidence>
<dbReference type="PANTHER" id="PTHR21072">
    <property type="entry name" value="GPI TRANSAMIDASE COMPONENT PIG-S"/>
    <property type="match status" value="1"/>
</dbReference>
<dbReference type="Proteomes" id="UP000694428">
    <property type="component" value="Unplaced"/>
</dbReference>
<keyword evidence="12" id="KW-1185">Reference proteome</keyword>
<evidence type="ECO:0000313" key="12">
    <source>
        <dbReference type="Proteomes" id="UP000694428"/>
    </source>
</evidence>
<evidence type="ECO:0000256" key="2">
    <source>
        <dbReference type="ARBA" id="ARBA00004687"/>
    </source>
</evidence>
<protein>
    <submittedName>
        <fullName evidence="11">Phosphatidylinositol glycan anchor biosynthesis class S</fullName>
    </submittedName>
</protein>
<feature type="transmembrane region" description="Helical" evidence="10">
    <location>
        <begin position="486"/>
        <end position="505"/>
    </location>
</feature>
<name>A0A8C9EUU2_PAVCR</name>
<evidence type="ECO:0000256" key="5">
    <source>
        <dbReference type="ARBA" id="ARBA00022692"/>
    </source>
</evidence>
<keyword evidence="7 10" id="KW-1133">Transmembrane helix</keyword>
<evidence type="ECO:0000313" key="11">
    <source>
        <dbReference type="Ensembl" id="ENSPSTP00000005942.1"/>
    </source>
</evidence>
<dbReference type="Pfam" id="PF10510">
    <property type="entry name" value="PIG-S"/>
    <property type="match status" value="2"/>
</dbReference>
<evidence type="ECO:0000256" key="1">
    <source>
        <dbReference type="ARBA" id="ARBA00004477"/>
    </source>
</evidence>
<keyword evidence="6" id="KW-0256">Endoplasmic reticulum</keyword>
<dbReference type="Ensembl" id="ENSPSTT00000006234.1">
    <property type="protein sequence ID" value="ENSPSTP00000005942.1"/>
    <property type="gene ID" value="ENSPSTG00000004159.1"/>
</dbReference>
<dbReference type="GO" id="GO:0016255">
    <property type="term" value="P:attachment of GPI anchor to protein"/>
    <property type="evidence" value="ECO:0007669"/>
    <property type="project" value="InterPro"/>
</dbReference>
<dbReference type="InterPro" id="IPR019540">
    <property type="entry name" value="PtdIno-glycan_biosynth_class_S"/>
</dbReference>
<comment type="subcellular location">
    <subcellularLocation>
        <location evidence="1">Endoplasmic reticulum membrane</location>
        <topology evidence="1">Multi-pass membrane protein</topology>
    </subcellularLocation>
</comment>
<evidence type="ECO:0000256" key="10">
    <source>
        <dbReference type="SAM" id="Phobius"/>
    </source>
</evidence>
<dbReference type="PANTHER" id="PTHR21072:SF13">
    <property type="entry name" value="GPI TRANSAMIDASE COMPONENT PIG-S"/>
    <property type="match status" value="1"/>
</dbReference>
<proteinExistence type="inferred from homology"/>
<keyword evidence="4" id="KW-0337">GPI-anchor biosynthesis</keyword>